<sequence length="75" mass="8492">MPRGKELTAAFRGGMFRGVQKSWRDSERSHAGVGSSARPRHDMTPIYVKRIPTSRICTITYVNHAIFIIYRNLAG</sequence>
<protein>
    <submittedName>
        <fullName evidence="1">Uncharacterized protein</fullName>
    </submittedName>
</protein>
<evidence type="ECO:0000313" key="1">
    <source>
        <dbReference type="EMBL" id="KAL0118449.1"/>
    </source>
</evidence>
<gene>
    <name evidence="1" type="ORF">PUN28_009245</name>
</gene>
<dbReference type="AlphaFoldDB" id="A0AAW2FR50"/>
<keyword evidence="2" id="KW-1185">Reference proteome</keyword>
<name>A0AAW2FR50_9HYME</name>
<comment type="caution">
    <text evidence="1">The sequence shown here is derived from an EMBL/GenBank/DDBJ whole genome shotgun (WGS) entry which is preliminary data.</text>
</comment>
<proteinExistence type="predicted"/>
<reference evidence="1 2" key="1">
    <citation type="submission" date="2023-03" db="EMBL/GenBank/DDBJ databases">
        <title>High recombination rates correlate with genetic variation in Cardiocondyla obscurior ants.</title>
        <authorList>
            <person name="Errbii M."/>
        </authorList>
    </citation>
    <scope>NUCLEOTIDE SEQUENCE [LARGE SCALE GENOMIC DNA]</scope>
    <source>
        <strain evidence="1">Alpha-2009</strain>
        <tissue evidence="1">Whole body</tissue>
    </source>
</reference>
<evidence type="ECO:0000313" key="2">
    <source>
        <dbReference type="Proteomes" id="UP001430953"/>
    </source>
</evidence>
<dbReference type="Proteomes" id="UP001430953">
    <property type="component" value="Unassembled WGS sequence"/>
</dbReference>
<dbReference type="EMBL" id="JADYXP020000008">
    <property type="protein sequence ID" value="KAL0118449.1"/>
    <property type="molecule type" value="Genomic_DNA"/>
</dbReference>
<organism evidence="1 2">
    <name type="scientific">Cardiocondyla obscurior</name>
    <dbReference type="NCBI Taxonomy" id="286306"/>
    <lineage>
        <taxon>Eukaryota</taxon>
        <taxon>Metazoa</taxon>
        <taxon>Ecdysozoa</taxon>
        <taxon>Arthropoda</taxon>
        <taxon>Hexapoda</taxon>
        <taxon>Insecta</taxon>
        <taxon>Pterygota</taxon>
        <taxon>Neoptera</taxon>
        <taxon>Endopterygota</taxon>
        <taxon>Hymenoptera</taxon>
        <taxon>Apocrita</taxon>
        <taxon>Aculeata</taxon>
        <taxon>Formicoidea</taxon>
        <taxon>Formicidae</taxon>
        <taxon>Myrmicinae</taxon>
        <taxon>Cardiocondyla</taxon>
    </lineage>
</organism>
<accession>A0AAW2FR50</accession>